<dbReference type="Proteomes" id="UP001626550">
    <property type="component" value="Unassembled WGS sequence"/>
</dbReference>
<dbReference type="Gene3D" id="1.25.40.1030">
    <property type="match status" value="1"/>
</dbReference>
<evidence type="ECO:0000313" key="2">
    <source>
        <dbReference type="Proteomes" id="UP001626550"/>
    </source>
</evidence>
<comment type="caution">
    <text evidence="1">The sequence shown here is derived from an EMBL/GenBank/DDBJ whole genome shotgun (WGS) entry which is preliminary data.</text>
</comment>
<keyword evidence="2" id="KW-1185">Reference proteome</keyword>
<gene>
    <name evidence="1" type="ORF">Ciccas_003944</name>
</gene>
<dbReference type="AlphaFoldDB" id="A0ABD2QCZ5"/>
<sequence>MLLDPQLDASLVQRLIGSLEVGVLESGEALLQEAVSIGQLTGHNELWSFIQSCFSAKPQQCFMTLLGFDESTVKQVTLNSKFQKPSSLDEFDSELELHNSRTLSDADIELLCLALIVKDFDFVVKCCLNGWLDSNEWLGTSPLAAFAVLLPLTLSMNQNLKQVPIPNTSEVQMTYVTEICSRLKKHDEMETNTWCAKLSFLLTAVLLGNFEQIVSGWCLKDWRAIAALLVSYHSLSDLGQVLKPLVTRLIKAEMLEEALICSVITNDFSTLVQVHEKDESQLQLNELLVLTNELVYISRSDPSDSAMLKLYSCHATAKHIIKLAKWLAEVANTDQIILLALRLLGNPDLVAIGGPVSEKNVAHLRYKLWNQLPSELQIKCGFSKAPPCPISSTNMDKRQVLSSHNDAVDWNKDQFDDKTEDSHCEKADSSCHGSFVEFFAIWLSASVDEVD</sequence>
<protein>
    <submittedName>
        <fullName evidence="1">Uncharacterized protein</fullName>
    </submittedName>
</protein>
<proteinExistence type="predicted"/>
<reference evidence="1 2" key="1">
    <citation type="submission" date="2024-11" db="EMBL/GenBank/DDBJ databases">
        <title>Adaptive evolution of stress response genes in parasites aligns with host niche diversity.</title>
        <authorList>
            <person name="Hahn C."/>
            <person name="Resl P."/>
        </authorList>
    </citation>
    <scope>NUCLEOTIDE SEQUENCE [LARGE SCALE GENOMIC DNA]</scope>
    <source>
        <strain evidence="1">EGGRZ-B1_66</strain>
        <tissue evidence="1">Body</tissue>
    </source>
</reference>
<evidence type="ECO:0000313" key="1">
    <source>
        <dbReference type="EMBL" id="KAL3317403.1"/>
    </source>
</evidence>
<organism evidence="1 2">
    <name type="scientific">Cichlidogyrus casuarinus</name>
    <dbReference type="NCBI Taxonomy" id="1844966"/>
    <lineage>
        <taxon>Eukaryota</taxon>
        <taxon>Metazoa</taxon>
        <taxon>Spiralia</taxon>
        <taxon>Lophotrochozoa</taxon>
        <taxon>Platyhelminthes</taxon>
        <taxon>Monogenea</taxon>
        <taxon>Monopisthocotylea</taxon>
        <taxon>Dactylogyridea</taxon>
        <taxon>Ancyrocephalidae</taxon>
        <taxon>Cichlidogyrus</taxon>
    </lineage>
</organism>
<dbReference type="EMBL" id="JBJKFK010000388">
    <property type="protein sequence ID" value="KAL3317403.1"/>
    <property type="molecule type" value="Genomic_DNA"/>
</dbReference>
<name>A0ABD2QCZ5_9PLAT</name>
<accession>A0ABD2QCZ5</accession>